<dbReference type="Proteomes" id="UP000824160">
    <property type="component" value="Unassembled WGS sequence"/>
</dbReference>
<organism evidence="1 2">
    <name type="scientific">Candidatus Faecivivens stercoripullorum</name>
    <dbReference type="NCBI Taxonomy" id="2840805"/>
    <lineage>
        <taxon>Bacteria</taxon>
        <taxon>Bacillati</taxon>
        <taxon>Bacillota</taxon>
        <taxon>Clostridia</taxon>
        <taxon>Eubacteriales</taxon>
        <taxon>Oscillospiraceae</taxon>
        <taxon>Oscillospiraceae incertae sedis</taxon>
        <taxon>Candidatus Faecivivens</taxon>
    </lineage>
</organism>
<reference evidence="1" key="2">
    <citation type="journal article" date="2021" name="PeerJ">
        <title>Extensive microbial diversity within the chicken gut microbiome revealed by metagenomics and culture.</title>
        <authorList>
            <person name="Gilroy R."/>
            <person name="Ravi A."/>
            <person name="Getino M."/>
            <person name="Pursley I."/>
            <person name="Horton D.L."/>
            <person name="Alikhan N.F."/>
            <person name="Baker D."/>
            <person name="Gharbi K."/>
            <person name="Hall N."/>
            <person name="Watson M."/>
            <person name="Adriaenssens E.M."/>
            <person name="Foster-Nyarko E."/>
            <person name="Jarju S."/>
            <person name="Secka A."/>
            <person name="Antonio M."/>
            <person name="Oren A."/>
            <person name="Chaudhuri R.R."/>
            <person name="La Ragione R."/>
            <person name="Hildebrand F."/>
            <person name="Pallen M.J."/>
        </authorList>
    </citation>
    <scope>NUCLEOTIDE SEQUENCE</scope>
    <source>
        <strain evidence="1">ChiBcec7-5410</strain>
    </source>
</reference>
<feature type="non-terminal residue" evidence="1">
    <location>
        <position position="1"/>
    </location>
</feature>
<gene>
    <name evidence="1" type="ORF">IAC43_01810</name>
</gene>
<evidence type="ECO:0000313" key="1">
    <source>
        <dbReference type="EMBL" id="HIT93898.1"/>
    </source>
</evidence>
<protein>
    <submittedName>
        <fullName evidence="1">Uncharacterized protein</fullName>
    </submittedName>
</protein>
<accession>A0A9D1KQD4</accession>
<name>A0A9D1KQD4_9FIRM</name>
<comment type="caution">
    <text evidence="1">The sequence shown here is derived from an EMBL/GenBank/DDBJ whole genome shotgun (WGS) entry which is preliminary data.</text>
</comment>
<dbReference type="EMBL" id="DVLW01000046">
    <property type="protein sequence ID" value="HIT93898.1"/>
    <property type="molecule type" value="Genomic_DNA"/>
</dbReference>
<proteinExistence type="predicted"/>
<evidence type="ECO:0000313" key="2">
    <source>
        <dbReference type="Proteomes" id="UP000824160"/>
    </source>
</evidence>
<sequence length="124" mass="14912">YDGDGKLKKSKILFRNVASIDFEVIYFDNCVGAELFGFYEIDRPEKKQEMIEKVFQNRKDGFLLHGNYNYEPDNQHDMLNYRERMSAVYQQLERYHLYQQQTEGGIYYILAGRYDFIREMDTSS</sequence>
<dbReference type="AlphaFoldDB" id="A0A9D1KQD4"/>
<reference evidence="1" key="1">
    <citation type="submission" date="2020-10" db="EMBL/GenBank/DDBJ databases">
        <authorList>
            <person name="Gilroy R."/>
        </authorList>
    </citation>
    <scope>NUCLEOTIDE SEQUENCE</scope>
    <source>
        <strain evidence="1">ChiBcec7-5410</strain>
    </source>
</reference>